<dbReference type="Pfam" id="PF07589">
    <property type="entry name" value="PEP-CTERM"/>
    <property type="match status" value="1"/>
</dbReference>
<dbReference type="EMBL" id="JAVDXV010000002">
    <property type="protein sequence ID" value="MDR7332340.1"/>
    <property type="molecule type" value="Genomic_DNA"/>
</dbReference>
<evidence type="ECO:0000259" key="2">
    <source>
        <dbReference type="Pfam" id="PF07589"/>
    </source>
</evidence>
<evidence type="ECO:0000313" key="4">
    <source>
        <dbReference type="Proteomes" id="UP001180825"/>
    </source>
</evidence>
<reference evidence="3 4" key="1">
    <citation type="submission" date="2023-07" db="EMBL/GenBank/DDBJ databases">
        <title>Sorghum-associated microbial communities from plants grown in Nebraska, USA.</title>
        <authorList>
            <person name="Schachtman D."/>
        </authorList>
    </citation>
    <scope>NUCLEOTIDE SEQUENCE [LARGE SCALE GENOMIC DNA]</scope>
    <source>
        <strain evidence="3 4">BE316</strain>
    </source>
</reference>
<dbReference type="NCBIfam" id="TIGR02595">
    <property type="entry name" value="PEP_CTERM"/>
    <property type="match status" value="1"/>
</dbReference>
<evidence type="ECO:0000313" key="3">
    <source>
        <dbReference type="EMBL" id="MDR7332340.1"/>
    </source>
</evidence>
<name>A0ABU2A571_9BURK</name>
<comment type="caution">
    <text evidence="3">The sequence shown here is derived from an EMBL/GenBank/DDBJ whole genome shotgun (WGS) entry which is preliminary data.</text>
</comment>
<organism evidence="3 4">
    <name type="scientific">Roseateles asaccharophilus</name>
    <dbReference type="NCBI Taxonomy" id="582607"/>
    <lineage>
        <taxon>Bacteria</taxon>
        <taxon>Pseudomonadati</taxon>
        <taxon>Pseudomonadota</taxon>
        <taxon>Betaproteobacteria</taxon>
        <taxon>Burkholderiales</taxon>
        <taxon>Sphaerotilaceae</taxon>
        <taxon>Roseateles</taxon>
    </lineage>
</organism>
<dbReference type="RefSeq" id="WP_310326710.1">
    <property type="nucleotide sequence ID" value="NZ_JAVDXV010000002.1"/>
</dbReference>
<gene>
    <name evidence="3" type="ORF">J2X21_001466</name>
</gene>
<dbReference type="Proteomes" id="UP001180825">
    <property type="component" value="Unassembled WGS sequence"/>
</dbReference>
<accession>A0ABU2A571</accession>
<proteinExistence type="predicted"/>
<feature type="chain" id="PRO_5045846384" description="Ice-binding protein C-terminal domain-containing protein" evidence="1">
    <location>
        <begin position="25"/>
        <end position="211"/>
    </location>
</feature>
<keyword evidence="1" id="KW-0732">Signal</keyword>
<feature type="domain" description="Ice-binding protein C-terminal" evidence="2">
    <location>
        <begin position="182"/>
        <end position="207"/>
    </location>
</feature>
<keyword evidence="4" id="KW-1185">Reference proteome</keyword>
<feature type="signal peptide" evidence="1">
    <location>
        <begin position="1"/>
        <end position="24"/>
    </location>
</feature>
<dbReference type="InterPro" id="IPR013424">
    <property type="entry name" value="Ice-binding_C"/>
</dbReference>
<evidence type="ECO:0000256" key="1">
    <source>
        <dbReference type="SAM" id="SignalP"/>
    </source>
</evidence>
<sequence length="211" mass="21286">MPFTPRLRTALLLGTTALCLTAHADISTSFDTGLDGWTGAGGTVTYAAAGYLQQLDTQSTWMSVAAPAAYRGNLSAYLGGTVSFDAINLNGVAADLTSLPRFGTVTITGSGGSASLVLNGAGTGSPAPGGGWNTFSATLDGATWSGNLAGALTNVTSLTVTLESNNAIVELNGFDNFRLAAAVPEPSSWAMGAAGLALLGALMRRRRNHAG</sequence>
<protein>
    <recommendedName>
        <fullName evidence="2">Ice-binding protein C-terminal domain-containing protein</fullName>
    </recommendedName>
</protein>